<accession>A0ABM3M3S4</accession>
<dbReference type="InterPro" id="IPR036322">
    <property type="entry name" value="WD40_repeat_dom_sf"/>
</dbReference>
<evidence type="ECO:0000313" key="1">
    <source>
        <dbReference type="Proteomes" id="UP001652582"/>
    </source>
</evidence>
<keyword evidence="1" id="KW-1185">Reference proteome</keyword>
<sequence>MHPSARSLHLWAKLLHATETQEDFAVTSCYRNEIIGFQLLRSGVIGVHQRYSIVYYNLKTLKKATDREPILGEYYRYVENDETIVLMGRNLFIIRKVLRSAQYAMQTIFACIKNFILKPDELYLVTMDDRIFVCDLLEEKLNCTLVMAMPANVKCLECVNGRLSVLTADDRIFIISNNRVISQFNLHDKCNALDMLRQYNLLNHPYWCNSAWYVEWDLKVVKIYGDMVFVGTRFGVLKIYHYPYVNNELNLDISKPIKQYEVHETPFSPQCHDKNQIIHIDIVEECDGHKVFVGTLEKIVVIKFSHKNHCTNQCIT</sequence>
<dbReference type="GeneID" id="112045808"/>
<organism evidence="1 2">
    <name type="scientific">Bicyclus anynana</name>
    <name type="common">Squinting bush brown butterfly</name>
    <dbReference type="NCBI Taxonomy" id="110368"/>
    <lineage>
        <taxon>Eukaryota</taxon>
        <taxon>Metazoa</taxon>
        <taxon>Ecdysozoa</taxon>
        <taxon>Arthropoda</taxon>
        <taxon>Hexapoda</taxon>
        <taxon>Insecta</taxon>
        <taxon>Pterygota</taxon>
        <taxon>Neoptera</taxon>
        <taxon>Endopterygota</taxon>
        <taxon>Lepidoptera</taxon>
        <taxon>Glossata</taxon>
        <taxon>Ditrysia</taxon>
        <taxon>Papilionoidea</taxon>
        <taxon>Nymphalidae</taxon>
        <taxon>Satyrinae</taxon>
        <taxon>Satyrini</taxon>
        <taxon>Mycalesina</taxon>
        <taxon>Bicyclus</taxon>
    </lineage>
</organism>
<gene>
    <name evidence="2" type="primary">LOC112045808</name>
</gene>
<dbReference type="Proteomes" id="UP001652582">
    <property type="component" value="Chromosome 26"/>
</dbReference>
<dbReference type="SUPFAM" id="SSF50978">
    <property type="entry name" value="WD40 repeat-like"/>
    <property type="match status" value="1"/>
</dbReference>
<reference evidence="2" key="1">
    <citation type="submission" date="2025-08" db="UniProtKB">
        <authorList>
            <consortium name="RefSeq"/>
        </authorList>
    </citation>
    <scope>IDENTIFICATION</scope>
</reference>
<evidence type="ECO:0000313" key="2">
    <source>
        <dbReference type="RefSeq" id="XP_052745674.1"/>
    </source>
</evidence>
<protein>
    <submittedName>
        <fullName evidence="2">Uncharacterized protein LOC112045808</fullName>
    </submittedName>
</protein>
<dbReference type="RefSeq" id="XP_052745674.1">
    <property type="nucleotide sequence ID" value="XM_052889714.1"/>
</dbReference>
<name>A0ABM3M3S4_BICAN</name>
<proteinExistence type="predicted"/>